<dbReference type="PANTHER" id="PTHR42913:SF9">
    <property type="entry name" value="SLR1591 PROTEIN"/>
    <property type="match status" value="1"/>
</dbReference>
<dbReference type="AlphaFoldDB" id="A0A1I0EAB6"/>
<dbReference type="SUPFAM" id="SSF51905">
    <property type="entry name" value="FAD/NAD(P)-binding domain"/>
    <property type="match status" value="2"/>
</dbReference>
<evidence type="ECO:0000256" key="4">
    <source>
        <dbReference type="ARBA" id="ARBA00023002"/>
    </source>
</evidence>
<keyword evidence="2" id="KW-0285">Flavoprotein</keyword>
<organism evidence="6 7">
    <name type="scientific">Paracoccus homiensis</name>
    <dbReference type="NCBI Taxonomy" id="364199"/>
    <lineage>
        <taxon>Bacteria</taxon>
        <taxon>Pseudomonadati</taxon>
        <taxon>Pseudomonadota</taxon>
        <taxon>Alphaproteobacteria</taxon>
        <taxon>Rhodobacterales</taxon>
        <taxon>Paracoccaceae</taxon>
        <taxon>Paracoccus</taxon>
    </lineage>
</organism>
<dbReference type="PANTHER" id="PTHR42913">
    <property type="entry name" value="APOPTOSIS-INDUCING FACTOR 1"/>
    <property type="match status" value="1"/>
</dbReference>
<evidence type="ECO:0000256" key="2">
    <source>
        <dbReference type="ARBA" id="ARBA00022630"/>
    </source>
</evidence>
<dbReference type="PRINTS" id="PR00368">
    <property type="entry name" value="FADPNR"/>
</dbReference>
<dbReference type="EMBL" id="FOHO01000005">
    <property type="protein sequence ID" value="SET41319.1"/>
    <property type="molecule type" value="Genomic_DNA"/>
</dbReference>
<comment type="cofactor">
    <cofactor evidence="1">
        <name>FAD</name>
        <dbReference type="ChEBI" id="CHEBI:57692"/>
    </cofactor>
</comment>
<dbReference type="Pfam" id="PF07992">
    <property type="entry name" value="Pyr_redox_2"/>
    <property type="match status" value="1"/>
</dbReference>
<dbReference type="PRINTS" id="PR00469">
    <property type="entry name" value="PNDRDTASEII"/>
</dbReference>
<evidence type="ECO:0000313" key="6">
    <source>
        <dbReference type="EMBL" id="SET41319.1"/>
    </source>
</evidence>
<dbReference type="GO" id="GO:0003955">
    <property type="term" value="F:NAD(P)H dehydrogenase (quinone) activity"/>
    <property type="evidence" value="ECO:0007669"/>
    <property type="project" value="TreeGrafter"/>
</dbReference>
<evidence type="ECO:0000256" key="1">
    <source>
        <dbReference type="ARBA" id="ARBA00001974"/>
    </source>
</evidence>
<evidence type="ECO:0000256" key="3">
    <source>
        <dbReference type="ARBA" id="ARBA00022827"/>
    </source>
</evidence>
<dbReference type="InterPro" id="IPR036188">
    <property type="entry name" value="FAD/NAD-bd_sf"/>
</dbReference>
<keyword evidence="7" id="KW-1185">Reference proteome</keyword>
<dbReference type="RefSeq" id="WP_175479860.1">
    <property type="nucleotide sequence ID" value="NZ_FOHO01000005.1"/>
</dbReference>
<gene>
    <name evidence="6" type="ORF">SAMN04489858_10537</name>
</gene>
<keyword evidence="4" id="KW-0560">Oxidoreductase</keyword>
<dbReference type="Proteomes" id="UP000199180">
    <property type="component" value="Unassembled WGS sequence"/>
</dbReference>
<protein>
    <submittedName>
        <fullName evidence="6">Pyridine nucleotide-disulfide oxidoreductase family protein</fullName>
    </submittedName>
</protein>
<dbReference type="InterPro" id="IPR023753">
    <property type="entry name" value="FAD/NAD-binding_dom"/>
</dbReference>
<reference evidence="6 7" key="1">
    <citation type="submission" date="2016-10" db="EMBL/GenBank/DDBJ databases">
        <authorList>
            <person name="de Groot N.N."/>
        </authorList>
    </citation>
    <scope>NUCLEOTIDE SEQUENCE [LARGE SCALE GENOMIC DNA]</scope>
    <source>
        <strain evidence="6 7">DSM 17862</strain>
    </source>
</reference>
<name>A0A1I0EAB6_9RHOB</name>
<proteinExistence type="predicted"/>
<dbReference type="STRING" id="364199.SAMN04489858_10537"/>
<dbReference type="InterPro" id="IPR017584">
    <property type="entry name" value="Pyridine_nucleo_diS_OxRdtase_N"/>
</dbReference>
<evidence type="ECO:0000313" key="7">
    <source>
        <dbReference type="Proteomes" id="UP000199180"/>
    </source>
</evidence>
<dbReference type="GO" id="GO:0019646">
    <property type="term" value="P:aerobic electron transport chain"/>
    <property type="evidence" value="ECO:0007669"/>
    <property type="project" value="TreeGrafter"/>
</dbReference>
<evidence type="ECO:0000259" key="5">
    <source>
        <dbReference type="Pfam" id="PF07992"/>
    </source>
</evidence>
<dbReference type="NCBIfam" id="TIGR03169">
    <property type="entry name" value="Nterm_to_SelD"/>
    <property type="match status" value="1"/>
</dbReference>
<keyword evidence="3" id="KW-0274">FAD</keyword>
<accession>A0A1I0EAB6</accession>
<dbReference type="Gene3D" id="3.50.50.100">
    <property type="match status" value="1"/>
</dbReference>
<feature type="domain" description="FAD/NAD(P)-binding" evidence="5">
    <location>
        <begin position="10"/>
        <end position="302"/>
    </location>
</feature>
<dbReference type="InterPro" id="IPR051169">
    <property type="entry name" value="NADH-Q_oxidoreductase"/>
</dbReference>
<sequence>MSDPDARSRRILLLGAGHANLLALPILRRELPQARIVLIEPGRQATYSGMFPGFVAGHYRADDLAVDLAAFAARYDVDLIRGRVVGLDPAGRVARVAVEGGERQMVYDVAALDIGSHSGMPGLPGFDAHAVAVKPLGDFVTRFAAFSDRDASDRPVVVIGGGVAGTETALALAHRQRGRVTLIEAGARIVPGVSARTRRRIQAALLRAGITTVTADPVTRVLADSVLLQSGARIDSAFTVGIAGARAHGWLARDLPCDEAGFVTVTPRLQVSGFPSLFAAGDCASMPFAPRPKAGVFAVRQGPVMARNMAAFLRGDALTDYCPQRDYLKIISLGQRIAVAEWYGLTLHGRWLWRWKDRIDRSFMARFKG</sequence>